<name>D7DXE0_NOSA0</name>
<protein>
    <submittedName>
        <fullName evidence="1">Uncharacterized protein</fullName>
    </submittedName>
</protein>
<dbReference type="OrthoDB" id="9554350at2"/>
<sequence length="124" mass="14221">MILDSDFIVPSENEPEAFIEVRELSSRHASLYAKDKIFPAITWKGKNKYILALLIADTEWTAETLRIIANIFDYLVTIKAVSSVANSIAEYLQGDQSKLQWVIDFPIKPANEEVTIQQEEIREY</sequence>
<evidence type="ECO:0000313" key="1">
    <source>
        <dbReference type="EMBL" id="ADI64216.1"/>
    </source>
</evidence>
<dbReference type="EMBL" id="CP002059">
    <property type="protein sequence ID" value="ADI64216.1"/>
    <property type="molecule type" value="Genomic_DNA"/>
</dbReference>
<evidence type="ECO:0000313" key="2">
    <source>
        <dbReference type="Proteomes" id="UP000001511"/>
    </source>
</evidence>
<dbReference type="AlphaFoldDB" id="D7DXE0"/>
<gene>
    <name evidence="1" type="ordered locus">Aazo_2220</name>
</gene>
<dbReference type="KEGG" id="naz:Aazo_2220"/>
<dbReference type="eggNOG" id="ENOG5033SF4">
    <property type="taxonomic scope" value="Bacteria"/>
</dbReference>
<dbReference type="HOGENOM" id="CLU_2001491_0_0_3"/>
<dbReference type="RefSeq" id="WP_013191233.1">
    <property type="nucleotide sequence ID" value="NC_014248.1"/>
</dbReference>
<keyword evidence="2" id="KW-1185">Reference proteome</keyword>
<organism evidence="1 2">
    <name type="scientific">Nostoc azollae (strain 0708)</name>
    <name type="common">Anabaena azollae (strain 0708)</name>
    <dbReference type="NCBI Taxonomy" id="551115"/>
    <lineage>
        <taxon>Bacteria</taxon>
        <taxon>Bacillati</taxon>
        <taxon>Cyanobacteriota</taxon>
        <taxon>Cyanophyceae</taxon>
        <taxon>Nostocales</taxon>
        <taxon>Nostocaceae</taxon>
        <taxon>Trichormus</taxon>
    </lineage>
</organism>
<dbReference type="Proteomes" id="UP000001511">
    <property type="component" value="Chromosome"/>
</dbReference>
<reference evidence="1 2" key="1">
    <citation type="journal article" date="2010" name="PLoS ONE">
        <title>Genome erosion in a nitrogen-fixing vertically transmitted endosymbiotic multicellular cyanobacterium.</title>
        <authorList>
            <person name="Ran L."/>
            <person name="Larsson J."/>
            <person name="Vigil-Stenman T."/>
            <person name="Nylander J.A."/>
            <person name="Ininbergs K."/>
            <person name="Zheng W.W."/>
            <person name="Lapidus A."/>
            <person name="Lowry S."/>
            <person name="Haselkorn R."/>
            <person name="Bergman B."/>
        </authorList>
    </citation>
    <scope>NUCLEOTIDE SEQUENCE [LARGE SCALE GENOMIC DNA]</scope>
    <source>
        <strain evidence="1 2">0708</strain>
    </source>
</reference>
<accession>D7DXE0</accession>
<proteinExistence type="predicted"/>